<organism evidence="2 3">
    <name type="scientific">Bradyrhizobium japonicum</name>
    <dbReference type="NCBI Taxonomy" id="375"/>
    <lineage>
        <taxon>Bacteria</taxon>
        <taxon>Pseudomonadati</taxon>
        <taxon>Pseudomonadota</taxon>
        <taxon>Alphaproteobacteria</taxon>
        <taxon>Hyphomicrobiales</taxon>
        <taxon>Nitrobacteraceae</taxon>
        <taxon>Bradyrhizobium</taxon>
    </lineage>
</organism>
<dbReference type="EMBL" id="JBEPTQ010000002">
    <property type="protein sequence ID" value="MET4717486.1"/>
    <property type="molecule type" value="Genomic_DNA"/>
</dbReference>
<proteinExistence type="predicted"/>
<feature type="region of interest" description="Disordered" evidence="1">
    <location>
        <begin position="43"/>
        <end position="71"/>
    </location>
</feature>
<protein>
    <submittedName>
        <fullName evidence="2">Uncharacterized protein</fullName>
    </submittedName>
</protein>
<name>A0ABV2RKL8_BRAJP</name>
<gene>
    <name evidence="2" type="ORF">ABIF63_001592</name>
</gene>
<dbReference type="Proteomes" id="UP001549291">
    <property type="component" value="Unassembled WGS sequence"/>
</dbReference>
<sequence length="71" mass="7396">MRDVGGNDNRATALLADLACQLFGLICSRQLIATAAPDAARARQTAAPMPREPPVTSAVRPFRSSAMSGSP</sequence>
<accession>A0ABV2RKL8</accession>
<evidence type="ECO:0000256" key="1">
    <source>
        <dbReference type="SAM" id="MobiDB-lite"/>
    </source>
</evidence>
<evidence type="ECO:0000313" key="3">
    <source>
        <dbReference type="Proteomes" id="UP001549291"/>
    </source>
</evidence>
<keyword evidence="3" id="KW-1185">Reference proteome</keyword>
<evidence type="ECO:0000313" key="2">
    <source>
        <dbReference type="EMBL" id="MET4717486.1"/>
    </source>
</evidence>
<reference evidence="2 3" key="1">
    <citation type="submission" date="2024-06" db="EMBL/GenBank/DDBJ databases">
        <title>Genomic Encyclopedia of Type Strains, Phase V (KMG-V): Genome sequencing to study the core and pangenomes of soil and plant-associated prokaryotes.</title>
        <authorList>
            <person name="Whitman W."/>
        </authorList>
    </citation>
    <scope>NUCLEOTIDE SEQUENCE [LARGE SCALE GENOMIC DNA]</scope>
    <source>
        <strain evidence="2 3">USDA 160</strain>
    </source>
</reference>
<comment type="caution">
    <text evidence="2">The sequence shown here is derived from an EMBL/GenBank/DDBJ whole genome shotgun (WGS) entry which is preliminary data.</text>
</comment>